<feature type="region of interest" description="Disordered" evidence="9">
    <location>
        <begin position="1305"/>
        <end position="1366"/>
    </location>
</feature>
<comment type="function">
    <text evidence="7">Functions as a component of the DNA-binding general transcription factor complex TFIID. Binding of TFIID to a promoter (with or without TATA element) is the initial step in pre-initiation complex (PIC) formation. TFIID plays a key role in the regulation of gene expression by RNA polymerase II through different activities such as transcription activator interaction, core promoter recognition and selectivity, TFIIA and TFIIB interaction, chromatin modification (histone acetylation by TAF1), facilitation of DNA opening and initiation of transcription.</text>
</comment>
<dbReference type="PANTHER" id="PTHR15137">
    <property type="entry name" value="TRANSCRIPTION INITIATION FACTOR TFIID"/>
    <property type="match status" value="1"/>
</dbReference>
<dbReference type="Proteomes" id="UP000756132">
    <property type="component" value="Chromosome 3"/>
</dbReference>
<evidence type="ECO:0000259" key="11">
    <source>
        <dbReference type="Pfam" id="PF25577"/>
    </source>
</evidence>
<keyword evidence="5" id="KW-0804">Transcription</keyword>
<dbReference type="GO" id="GO:0016251">
    <property type="term" value="F:RNA polymerase II general transcription initiation factor activity"/>
    <property type="evidence" value="ECO:0007669"/>
    <property type="project" value="TreeGrafter"/>
</dbReference>
<dbReference type="InterPro" id="IPR042097">
    <property type="entry name" value="Aminopeptidase_N-like_N_sf"/>
</dbReference>
<feature type="domain" description="Transcription initiation factor TFIID subunit 2 Ig-like" evidence="10">
    <location>
        <begin position="623"/>
        <end position="802"/>
    </location>
</feature>
<reference evidence="12" key="1">
    <citation type="submission" date="2021-12" db="EMBL/GenBank/DDBJ databases">
        <authorList>
            <person name="Zaccaron A."/>
            <person name="Stergiopoulos I."/>
        </authorList>
    </citation>
    <scope>NUCLEOTIDE SEQUENCE</scope>
    <source>
        <strain evidence="12">Race5_Kim</strain>
    </source>
</reference>
<dbReference type="EMBL" id="CP090165">
    <property type="protein sequence ID" value="UJO14797.1"/>
    <property type="molecule type" value="Genomic_DNA"/>
</dbReference>
<comment type="subcellular location">
    <subcellularLocation>
        <location evidence="1">Nucleus</location>
    </subcellularLocation>
</comment>
<dbReference type="RefSeq" id="XP_047759163.1">
    <property type="nucleotide sequence ID" value="XM_047907885.1"/>
</dbReference>
<evidence type="ECO:0000259" key="10">
    <source>
        <dbReference type="Pfam" id="PF25316"/>
    </source>
</evidence>
<evidence type="ECO:0000256" key="7">
    <source>
        <dbReference type="ARBA" id="ARBA00025346"/>
    </source>
</evidence>
<sequence>MAQASESRLPTPARDTTARPAHFYQLDARIWRIDRAMAPQIPLDQIPTLRPYDIVKQRVDLDVDFPARSLKGSTEITVQPTSKELRTIQLQCRQAKVTQVQVGGITAKWDYDDPYRAHVSAKSTVHQHAMLKGKVEHSMKPAPQPELYVTLPPKLKIQELQGDSAAAVQQESEVAETPILEKAQQLGPTFAPIKLTVEFEVESSRDGVHWIGCEETDKRYPHLYTKLEPWAGNTSSIFPCVDDATTRAQWEIAIRCPRTLGDAFRRPKTGQVLENGDGVAATNGDVEMVNGTDAPAKTDNTPMADEFLIDLSEEDAALELAILCVGSLLEDVADSYDDSRHTVTYSLNDAVCARHVGFAIGPFESVDLTSTRTADEEEKLAATAVKVEAFCLPGRTDEVQNTCFPICQAVDHLSVHCGRFPFSSYQMLFVDDAIHDTSAAAGLSICSTRLLFPEEIIEPIDRNTRILVRAVADQWSGVNIIPREPTDAWAVAGIAGYLTDVFMKKLSGNNQYRWEQKLASEKVYDLDVDRPSIQDHGYLLHLDPSIREFLDLKSTLVLGILDRRLIKSSGSTGVMRIINKIFLNAKTGTLHNGALSTAEFQRTCEKLGHNKLEQFFRQWVIGAGCPIFYVTQKFNKKKLVVEMDIRQRQADRQTKPLFAPNNFMREVKEHVGDVYAGALQPVFTGPMTIRIHEADGTPYEHIVEIKETVTKLEIPYNTKYKRLKRSRRQRERAAAEGQAGENADEALLYCLGDVLDRPEDMAEWNLMDWSKEDEDKMRGESYEWIRMDADFEWLGRIHLVQPLYMYISQLQQDRDVVAQWESMRQLVGAPPHHVSLSILLRTLMDERYFYGIRVMAAEGLAMLARNQVLEIGQTHLMKAFAEMFCEEDGVMPRPNDFTSRVAFIMQCAIPRAMSKLRNDEGKVPKAVEQFFVDKLKFNDNSDNPYSDCHYVSTLMSCLADSLVVSHRIIKPPAAPTYEFSFSEEEPPEEEEQEEINPDADFEQMAIDEIERYRRLDEWVVTHQNIYSTTAIQCLQKLTKAGIVKDKTKELLQYTRSSTADNVRLEAFRCLNEIGLTRRMPVMKHLIYNLVEDRSPYVRARLTILLGEALGHIALGDDPVEKTEAAPPPADGLIVEEGASNEAKRIEATRKTTTEGALAALKVTLQDSEVFKQALWYAATSPVISLDEIAGFCDIAALIYEAVTSLTVMMKLPRPYKCVREGKGKVRFYQEGPYRTKPVKGLPFEDYQSLEVHGLKYSGPLGEDTKRAIAKKADDAAAAQALKTRINTAAQQMAAAQAQAAVVSMPPPPTIPTPSTEKSGIRLSLGGPKRKPSVDIREASPKAIKIFNASTPGSAPSRKPSAAGKSRPVVLSLGISASRKAQQIVTSPATPGRYPSGMTVPSRAITPQSSQILQQPTSLSPQASFSATTPTPPAAPLNLNVGGFRSFDSAAANPFGPSPDVISPAPASSFAGSPPPRSSVTSLTGGGITSLTSLSAKSASPPAVTQPPKPKLKLKFGASRQNSVSGPQGSPPG</sequence>
<reference evidence="12" key="2">
    <citation type="journal article" date="2022" name="Microb. Genom.">
        <title>A chromosome-scale genome assembly of the tomato pathogen Cladosporium fulvum reveals a compartmentalized genome architecture and the presence of a dispensable chromosome.</title>
        <authorList>
            <person name="Zaccaron A.Z."/>
            <person name="Chen L.H."/>
            <person name="Samaras A."/>
            <person name="Stergiopoulos I."/>
        </authorList>
    </citation>
    <scope>NUCLEOTIDE SEQUENCE</scope>
    <source>
        <strain evidence="12">Race5_Kim</strain>
    </source>
</reference>
<evidence type="ECO:0000256" key="6">
    <source>
        <dbReference type="ARBA" id="ARBA00023242"/>
    </source>
</evidence>
<dbReference type="CDD" id="cd09839">
    <property type="entry name" value="M1_like_TAF2"/>
    <property type="match status" value="1"/>
</dbReference>
<dbReference type="GeneID" id="71988615"/>
<dbReference type="InterPro" id="IPR027268">
    <property type="entry name" value="Peptidase_M4/M1_CTD_sf"/>
</dbReference>
<dbReference type="InterPro" id="IPR057991">
    <property type="entry name" value="TPR_TAF2_C"/>
</dbReference>
<evidence type="ECO:0000256" key="3">
    <source>
        <dbReference type="ARBA" id="ARBA00017363"/>
    </source>
</evidence>
<keyword evidence="4" id="KW-0805">Transcription regulation</keyword>
<accession>A0A9Q8LC93</accession>
<dbReference type="FunFam" id="1.10.390.10:FF:000011">
    <property type="entry name" value="Transcription initiation factor TFIID subunit"/>
    <property type="match status" value="1"/>
</dbReference>
<dbReference type="GO" id="GO:0000976">
    <property type="term" value="F:transcription cis-regulatory region binding"/>
    <property type="evidence" value="ECO:0007669"/>
    <property type="project" value="TreeGrafter"/>
</dbReference>
<dbReference type="PANTHER" id="PTHR15137:SF9">
    <property type="entry name" value="TRANSCRIPTION INITIATION FACTOR TFIID SUBUNIT 2"/>
    <property type="match status" value="1"/>
</dbReference>
<dbReference type="SUPFAM" id="SSF55486">
    <property type="entry name" value="Metalloproteases ('zincins'), catalytic domain"/>
    <property type="match status" value="1"/>
</dbReference>
<name>A0A9Q8LC93_PASFU</name>
<gene>
    <name evidence="12" type="ORF">CLAFUR5_08737</name>
</gene>
<dbReference type="GO" id="GO:0003682">
    <property type="term" value="F:chromatin binding"/>
    <property type="evidence" value="ECO:0007669"/>
    <property type="project" value="TreeGrafter"/>
</dbReference>
<dbReference type="Gene3D" id="1.10.390.10">
    <property type="entry name" value="Neutral Protease Domain 2"/>
    <property type="match status" value="1"/>
</dbReference>
<evidence type="ECO:0000313" key="12">
    <source>
        <dbReference type="EMBL" id="UJO14797.1"/>
    </source>
</evidence>
<evidence type="ECO:0000256" key="2">
    <source>
        <dbReference type="ARBA" id="ARBA00010937"/>
    </source>
</evidence>
<dbReference type="GO" id="GO:0006367">
    <property type="term" value="P:transcription initiation at RNA polymerase II promoter"/>
    <property type="evidence" value="ECO:0007669"/>
    <property type="project" value="TreeGrafter"/>
</dbReference>
<feature type="compositionally biased region" description="Low complexity" evidence="9">
    <location>
        <begin position="1465"/>
        <end position="1501"/>
    </location>
</feature>
<evidence type="ECO:0000256" key="8">
    <source>
        <dbReference type="ARBA" id="ARBA00076306"/>
    </source>
</evidence>
<comment type="similarity">
    <text evidence="2">Belongs to the TAF2 family.</text>
</comment>
<feature type="compositionally biased region" description="Polar residues" evidence="9">
    <location>
        <begin position="1379"/>
        <end position="1388"/>
    </location>
</feature>
<evidence type="ECO:0000256" key="9">
    <source>
        <dbReference type="SAM" id="MobiDB-lite"/>
    </source>
</evidence>
<keyword evidence="13" id="KW-1185">Reference proteome</keyword>
<dbReference type="Pfam" id="PF25316">
    <property type="entry name" value="TAF2_3rd"/>
    <property type="match status" value="1"/>
</dbReference>
<dbReference type="OrthoDB" id="308861at2759"/>
<dbReference type="Pfam" id="PF25577">
    <property type="entry name" value="TPR_TAF2_C"/>
    <property type="match status" value="1"/>
</dbReference>
<evidence type="ECO:0000313" key="13">
    <source>
        <dbReference type="Proteomes" id="UP000756132"/>
    </source>
</evidence>
<feature type="region of interest" description="Disordered" evidence="9">
    <location>
        <begin position="1465"/>
        <end position="1532"/>
    </location>
</feature>
<evidence type="ECO:0000256" key="1">
    <source>
        <dbReference type="ARBA" id="ARBA00004123"/>
    </source>
</evidence>
<protein>
    <recommendedName>
        <fullName evidence="3">Transcription initiation factor TFIID subunit 2</fullName>
    </recommendedName>
    <alternativeName>
        <fullName evidence="8">TBP-associated factor 2</fullName>
    </alternativeName>
</protein>
<feature type="compositionally biased region" description="Polar residues" evidence="9">
    <location>
        <begin position="1518"/>
        <end position="1532"/>
    </location>
</feature>
<evidence type="ECO:0000256" key="4">
    <source>
        <dbReference type="ARBA" id="ARBA00023015"/>
    </source>
</evidence>
<evidence type="ECO:0000256" key="5">
    <source>
        <dbReference type="ARBA" id="ARBA00023163"/>
    </source>
</evidence>
<organism evidence="12 13">
    <name type="scientific">Passalora fulva</name>
    <name type="common">Tomato leaf mold</name>
    <name type="synonym">Cladosporium fulvum</name>
    <dbReference type="NCBI Taxonomy" id="5499"/>
    <lineage>
        <taxon>Eukaryota</taxon>
        <taxon>Fungi</taxon>
        <taxon>Dikarya</taxon>
        <taxon>Ascomycota</taxon>
        <taxon>Pezizomycotina</taxon>
        <taxon>Dothideomycetes</taxon>
        <taxon>Dothideomycetidae</taxon>
        <taxon>Mycosphaerellales</taxon>
        <taxon>Mycosphaerellaceae</taxon>
        <taxon>Fulvia</taxon>
    </lineage>
</organism>
<dbReference type="SUPFAM" id="SSF63737">
    <property type="entry name" value="Leukotriene A4 hydrolase N-terminal domain"/>
    <property type="match status" value="1"/>
</dbReference>
<dbReference type="InterPro" id="IPR057345">
    <property type="entry name" value="Ig-like_TAF2"/>
</dbReference>
<proteinExistence type="inferred from homology"/>
<keyword evidence="6" id="KW-0539">Nucleus</keyword>
<dbReference type="Gene3D" id="2.60.40.1730">
    <property type="entry name" value="tricorn interacting facor f3 domain"/>
    <property type="match status" value="1"/>
</dbReference>
<feature type="domain" description="Transcription initiation factor TFIID subunit 2 TPR repeats" evidence="11">
    <location>
        <begin position="804"/>
        <end position="1107"/>
    </location>
</feature>
<dbReference type="GO" id="GO:0005669">
    <property type="term" value="C:transcription factor TFIID complex"/>
    <property type="evidence" value="ECO:0007669"/>
    <property type="project" value="InterPro"/>
</dbReference>
<dbReference type="KEGG" id="ffu:CLAFUR5_08737"/>
<feature type="compositionally biased region" description="Polar residues" evidence="9">
    <location>
        <begin position="1404"/>
        <end position="1425"/>
    </location>
</feature>
<dbReference type="InterPro" id="IPR037813">
    <property type="entry name" value="TAF2"/>
</dbReference>
<feature type="region of interest" description="Disordered" evidence="9">
    <location>
        <begin position="1379"/>
        <end position="1439"/>
    </location>
</feature>
<dbReference type="OMA" id="EQPDYQW"/>